<dbReference type="InterPro" id="IPR018062">
    <property type="entry name" value="HTH_AraC-typ_CS"/>
</dbReference>
<evidence type="ECO:0000256" key="4">
    <source>
        <dbReference type="SAM" id="Phobius"/>
    </source>
</evidence>
<organism evidence="6 7">
    <name type="scientific">Sulfitobacter marinus</name>
    <dbReference type="NCBI Taxonomy" id="394264"/>
    <lineage>
        <taxon>Bacteria</taxon>
        <taxon>Pseudomonadati</taxon>
        <taxon>Pseudomonadota</taxon>
        <taxon>Alphaproteobacteria</taxon>
        <taxon>Rhodobacterales</taxon>
        <taxon>Roseobacteraceae</taxon>
        <taxon>Sulfitobacter</taxon>
    </lineage>
</organism>
<dbReference type="Pfam" id="PF12833">
    <property type="entry name" value="HTH_18"/>
    <property type="match status" value="1"/>
</dbReference>
<dbReference type="PROSITE" id="PS01124">
    <property type="entry name" value="HTH_ARAC_FAMILY_2"/>
    <property type="match status" value="1"/>
</dbReference>
<feature type="transmembrane region" description="Helical" evidence="4">
    <location>
        <begin position="151"/>
        <end position="171"/>
    </location>
</feature>
<name>A0A1I6R0G7_9RHOB</name>
<dbReference type="InterPro" id="IPR009057">
    <property type="entry name" value="Homeodomain-like_sf"/>
</dbReference>
<feature type="transmembrane region" description="Helical" evidence="4">
    <location>
        <begin position="35"/>
        <end position="55"/>
    </location>
</feature>
<dbReference type="PROSITE" id="PS00041">
    <property type="entry name" value="HTH_ARAC_FAMILY_1"/>
    <property type="match status" value="1"/>
</dbReference>
<dbReference type="SUPFAM" id="SSF46689">
    <property type="entry name" value="Homeodomain-like"/>
    <property type="match status" value="1"/>
</dbReference>
<feature type="transmembrane region" description="Helical" evidence="4">
    <location>
        <begin position="89"/>
        <end position="107"/>
    </location>
</feature>
<evidence type="ECO:0000256" key="2">
    <source>
        <dbReference type="ARBA" id="ARBA00023125"/>
    </source>
</evidence>
<gene>
    <name evidence="6" type="ORF">SAMN04488040_1174</name>
</gene>
<proteinExistence type="predicted"/>
<keyword evidence="4" id="KW-0812">Transmembrane</keyword>
<protein>
    <submittedName>
        <fullName evidence="6">AraC-type DNA-binding protein</fullName>
    </submittedName>
</protein>
<feature type="domain" description="HTH araC/xylS-type" evidence="5">
    <location>
        <begin position="227"/>
        <end position="332"/>
    </location>
</feature>
<reference evidence="7" key="1">
    <citation type="submission" date="2016-10" db="EMBL/GenBank/DDBJ databases">
        <authorList>
            <person name="Varghese N."/>
            <person name="Submissions S."/>
        </authorList>
    </citation>
    <scope>NUCLEOTIDE SEQUENCE [LARGE SCALE GENOMIC DNA]</scope>
    <source>
        <strain evidence="7">DSM 23422</strain>
    </source>
</reference>
<dbReference type="InterPro" id="IPR018060">
    <property type="entry name" value="HTH_AraC"/>
</dbReference>
<feature type="transmembrane region" description="Helical" evidence="4">
    <location>
        <begin position="6"/>
        <end position="23"/>
    </location>
</feature>
<dbReference type="AlphaFoldDB" id="A0A1I6R0G7"/>
<evidence type="ECO:0000256" key="3">
    <source>
        <dbReference type="ARBA" id="ARBA00023163"/>
    </source>
</evidence>
<dbReference type="PANTHER" id="PTHR43280">
    <property type="entry name" value="ARAC-FAMILY TRANSCRIPTIONAL REGULATOR"/>
    <property type="match status" value="1"/>
</dbReference>
<evidence type="ECO:0000256" key="1">
    <source>
        <dbReference type="ARBA" id="ARBA00023015"/>
    </source>
</evidence>
<evidence type="ECO:0000259" key="5">
    <source>
        <dbReference type="PROSITE" id="PS01124"/>
    </source>
</evidence>
<evidence type="ECO:0000313" key="6">
    <source>
        <dbReference type="EMBL" id="SFS58143.1"/>
    </source>
</evidence>
<keyword evidence="2 6" id="KW-0238">DNA-binding</keyword>
<dbReference type="PANTHER" id="PTHR43280:SF29">
    <property type="entry name" value="ARAC-FAMILY TRANSCRIPTIONAL REGULATOR"/>
    <property type="match status" value="1"/>
</dbReference>
<dbReference type="GO" id="GO:0043565">
    <property type="term" value="F:sequence-specific DNA binding"/>
    <property type="evidence" value="ECO:0007669"/>
    <property type="project" value="InterPro"/>
</dbReference>
<dbReference type="GO" id="GO:0003700">
    <property type="term" value="F:DNA-binding transcription factor activity"/>
    <property type="evidence" value="ECO:0007669"/>
    <property type="project" value="InterPro"/>
</dbReference>
<dbReference type="SMART" id="SM00342">
    <property type="entry name" value="HTH_ARAC"/>
    <property type="match status" value="1"/>
</dbReference>
<keyword evidence="3" id="KW-0804">Transcription</keyword>
<feature type="transmembrane region" description="Helical" evidence="4">
    <location>
        <begin position="61"/>
        <end position="82"/>
    </location>
</feature>
<dbReference type="EMBL" id="FPAJ01000001">
    <property type="protein sequence ID" value="SFS58143.1"/>
    <property type="molecule type" value="Genomic_DNA"/>
</dbReference>
<evidence type="ECO:0000313" key="7">
    <source>
        <dbReference type="Proteomes" id="UP000199239"/>
    </source>
</evidence>
<dbReference type="Gene3D" id="1.10.10.60">
    <property type="entry name" value="Homeodomain-like"/>
    <property type="match status" value="1"/>
</dbReference>
<dbReference type="STRING" id="394264.SAMN04488040_1174"/>
<sequence>MLFVPLPLFATLFLVLLLCRFMLTRDMTMRAHQLFAGLLALYAVQSLLVSLRWGYELEGVAPYLIVLAPVLPAVAYLSYAALAGGQKGLRLWPLAVVGLNWIAFAVLPVIPDPLILMTYLVFGFLLLGLWWKGADTLSLSPINDEREIRFAMLLTGAALVASGLTDIFLVVDFIRNEGRNAGLILTLAQTGFVIVIGLAASFGRAATLPDQEDDTTASPPQPTEHDSEIVARLERLFAEDRLHRDEDLSLRRLARRLGLPDRQVSNAINRTRGISVSQFVNDFRIQEACLLLRTTDKSVLEVSLAAGFATKSNFNREFLRVTAQTPSSWRKKKPAH</sequence>
<accession>A0A1I6R0G7</accession>
<keyword evidence="4" id="KW-1133">Transmembrane helix</keyword>
<dbReference type="Proteomes" id="UP000199239">
    <property type="component" value="Unassembled WGS sequence"/>
</dbReference>
<keyword evidence="7" id="KW-1185">Reference proteome</keyword>
<feature type="transmembrane region" description="Helical" evidence="4">
    <location>
        <begin position="113"/>
        <end position="131"/>
    </location>
</feature>
<feature type="transmembrane region" description="Helical" evidence="4">
    <location>
        <begin position="183"/>
        <end position="202"/>
    </location>
</feature>
<keyword evidence="4" id="KW-0472">Membrane</keyword>
<keyword evidence="1" id="KW-0805">Transcription regulation</keyword>